<dbReference type="InterPro" id="IPR036986">
    <property type="entry name" value="S4_RNA-bd_sf"/>
</dbReference>
<keyword evidence="2" id="KW-0413">Isomerase</keyword>
<dbReference type="Pfam" id="PF00849">
    <property type="entry name" value="PseudoU_synth_2"/>
    <property type="match status" value="1"/>
</dbReference>
<evidence type="ECO:0000259" key="12">
    <source>
        <dbReference type="SMART" id="SM00363"/>
    </source>
</evidence>
<comment type="caution">
    <text evidence="13">The sequence shown here is derived from an EMBL/GenBank/DDBJ whole genome shotgun (WGS) entry which is preliminary data.</text>
</comment>
<dbReference type="GO" id="GO:0003723">
    <property type="term" value="F:RNA binding"/>
    <property type="evidence" value="ECO:0007669"/>
    <property type="project" value="UniProtKB-KW"/>
</dbReference>
<evidence type="ECO:0000256" key="7">
    <source>
        <dbReference type="ARBA" id="ARBA00042840"/>
    </source>
</evidence>
<evidence type="ECO:0000256" key="10">
    <source>
        <dbReference type="PROSITE-ProRule" id="PRU00182"/>
    </source>
</evidence>
<gene>
    <name evidence="13" type="ORF">OR16_00290</name>
</gene>
<dbReference type="CDD" id="cd02869">
    <property type="entry name" value="PseudoU_synth_RluA_like"/>
    <property type="match status" value="1"/>
</dbReference>
<evidence type="ECO:0000256" key="1">
    <source>
        <dbReference type="ARBA" id="ARBA00010876"/>
    </source>
</evidence>
<dbReference type="Proteomes" id="UP000005808">
    <property type="component" value="Unassembled WGS sequence"/>
</dbReference>
<evidence type="ECO:0000256" key="9">
    <source>
        <dbReference type="PIRSR" id="PIRSR606225-1"/>
    </source>
</evidence>
<dbReference type="SUPFAM" id="SSF55174">
    <property type="entry name" value="Alpha-L RNA-binding motif"/>
    <property type="match status" value="1"/>
</dbReference>
<comment type="similarity">
    <text evidence="1">Belongs to the pseudouridine synthase RluA family.</text>
</comment>
<dbReference type="AlphaFoldDB" id="H1RXR6"/>
<proteinExistence type="inferred from homology"/>
<evidence type="ECO:0000313" key="13">
    <source>
        <dbReference type="EMBL" id="EHP44891.1"/>
    </source>
</evidence>
<accession>H1RXR6</accession>
<dbReference type="EC" id="5.4.99.23" evidence="4"/>
<feature type="active site" evidence="9">
    <location>
        <position position="229"/>
    </location>
</feature>
<name>H1RXR6_9BURK</name>
<evidence type="ECO:0000256" key="3">
    <source>
        <dbReference type="ARBA" id="ARBA00036882"/>
    </source>
</evidence>
<dbReference type="SMART" id="SM00363">
    <property type="entry name" value="S4"/>
    <property type="match status" value="1"/>
</dbReference>
<dbReference type="GO" id="GO:0160140">
    <property type="term" value="F:23S rRNA pseudouridine(1911/1915/1917) synthase activity"/>
    <property type="evidence" value="ECO:0007669"/>
    <property type="project" value="UniProtKB-EC"/>
</dbReference>
<dbReference type="Gene3D" id="3.30.2350.10">
    <property type="entry name" value="Pseudouridine synthase"/>
    <property type="match status" value="1"/>
</dbReference>
<dbReference type="InterPro" id="IPR050188">
    <property type="entry name" value="RluA_PseudoU_synthase"/>
</dbReference>
<dbReference type="PANTHER" id="PTHR21600:SF44">
    <property type="entry name" value="RIBOSOMAL LARGE SUBUNIT PSEUDOURIDINE SYNTHASE D"/>
    <property type="match status" value="1"/>
</dbReference>
<dbReference type="InterPro" id="IPR006225">
    <property type="entry name" value="PsdUridine_synth_RluC/D"/>
</dbReference>
<reference evidence="13 14" key="1">
    <citation type="journal article" date="2012" name="J. Bacteriol.">
        <title>De Novo Genome Project of Cupriavidus basilensis OR16.</title>
        <authorList>
            <person name="Cserhati M."/>
            <person name="Kriszt B."/>
            <person name="Szoboszlay S."/>
            <person name="Toth A."/>
            <person name="Szabo I."/>
            <person name="Tancsics A."/>
            <person name="Nagy I."/>
            <person name="Horvath B."/>
            <person name="Nagy I."/>
            <person name="Kukolya J."/>
        </authorList>
    </citation>
    <scope>NUCLEOTIDE SEQUENCE [LARGE SCALE GENOMIC DNA]</scope>
    <source>
        <strain evidence="13 14">OR16</strain>
    </source>
</reference>
<evidence type="ECO:0000256" key="11">
    <source>
        <dbReference type="SAM" id="MobiDB-lite"/>
    </source>
</evidence>
<keyword evidence="10" id="KW-0694">RNA-binding</keyword>
<evidence type="ECO:0000313" key="14">
    <source>
        <dbReference type="Proteomes" id="UP000005808"/>
    </source>
</evidence>
<sequence>MTQPPASRIAPILARQLARFMLINCMGNVSRMKNSVKHYSPSPLPETAAKGIEQQAADSTDILNEVEDLEDLTDVAALGGLEAGAEASPIELEMQPVEIEVDGASHGERLDKLLARHLSGFSRSRLQQWIENGAVLVDGETRRSKSSVQMGERVVVRPQAAAESRAFVAEDVPLNVVYEDATLLVIDKPAGLVVHPAAGNWGGTVLNGLLHRYPEAASLPRAGIVHRLDKETSGLMVVARTLTAQTDLVRQLQARTVKRSYLALVWGETPESGTIDAPIGRDPRERIRMAIVLTNSGKPSRTHFRTLGTVPLGRGHVSMVMCQLETGRTHQIRVHFESIGHPMVGDPVYHRAATQRGQRPAIKAPLPVPLPRQALHAFRLGLVHPATGKTVSWEAQPPDDLQALIEALDFDRAGDEDEDDGWTEGEDGAWEYGDDD</sequence>
<feature type="compositionally biased region" description="Acidic residues" evidence="11">
    <location>
        <begin position="414"/>
        <end position="436"/>
    </location>
</feature>
<dbReference type="CDD" id="cd00165">
    <property type="entry name" value="S4"/>
    <property type="match status" value="1"/>
</dbReference>
<dbReference type="Gene3D" id="3.10.290.10">
    <property type="entry name" value="RNA-binding S4 domain"/>
    <property type="match status" value="1"/>
</dbReference>
<feature type="region of interest" description="Disordered" evidence="11">
    <location>
        <begin position="409"/>
        <end position="436"/>
    </location>
</feature>
<dbReference type="GO" id="GO:0000455">
    <property type="term" value="P:enzyme-directed rRNA pseudouridine synthesis"/>
    <property type="evidence" value="ECO:0007669"/>
    <property type="project" value="UniProtKB-ARBA"/>
</dbReference>
<dbReference type="EMBL" id="AHJE01000001">
    <property type="protein sequence ID" value="EHP44891.1"/>
    <property type="molecule type" value="Genomic_DNA"/>
</dbReference>
<evidence type="ECO:0000256" key="4">
    <source>
        <dbReference type="ARBA" id="ARBA00038942"/>
    </source>
</evidence>
<dbReference type="InterPro" id="IPR020103">
    <property type="entry name" value="PsdUridine_synth_cat_dom_sf"/>
</dbReference>
<comment type="catalytic activity">
    <reaction evidence="3">
        <text>uridine(1911/1915/1917) in 23S rRNA = pseudouridine(1911/1915/1917) in 23S rRNA</text>
        <dbReference type="Rhea" id="RHEA:42524"/>
        <dbReference type="Rhea" id="RHEA-COMP:10097"/>
        <dbReference type="Rhea" id="RHEA-COMP:10098"/>
        <dbReference type="ChEBI" id="CHEBI:65314"/>
        <dbReference type="ChEBI" id="CHEBI:65315"/>
        <dbReference type="EC" id="5.4.99.23"/>
    </reaction>
</comment>
<evidence type="ECO:0000256" key="5">
    <source>
        <dbReference type="ARBA" id="ARBA00040039"/>
    </source>
</evidence>
<dbReference type="InterPro" id="IPR006224">
    <property type="entry name" value="PsdUridine_synth_RluA-like_CS"/>
</dbReference>
<evidence type="ECO:0000256" key="2">
    <source>
        <dbReference type="ARBA" id="ARBA00023235"/>
    </source>
</evidence>
<protein>
    <recommendedName>
        <fullName evidence="5">Ribosomal large subunit pseudouridine synthase D</fullName>
        <ecNumber evidence="4">5.4.99.23</ecNumber>
    </recommendedName>
    <alternativeName>
        <fullName evidence="6">23S rRNA pseudouridine(1911/1915/1917) synthase</fullName>
    </alternativeName>
    <alternativeName>
        <fullName evidence="7">rRNA pseudouridylate synthase D</fullName>
    </alternativeName>
    <alternativeName>
        <fullName evidence="8">rRNA-uridine isomerase D</fullName>
    </alternativeName>
</protein>
<dbReference type="PROSITE" id="PS01129">
    <property type="entry name" value="PSI_RLU"/>
    <property type="match status" value="1"/>
</dbReference>
<feature type="domain" description="RNA-binding S4" evidence="12">
    <location>
        <begin position="108"/>
        <end position="173"/>
    </location>
</feature>
<dbReference type="InterPro" id="IPR002942">
    <property type="entry name" value="S4_RNA-bd"/>
</dbReference>
<dbReference type="Pfam" id="PF01479">
    <property type="entry name" value="S4"/>
    <property type="match status" value="1"/>
</dbReference>
<dbReference type="PROSITE" id="PS50889">
    <property type="entry name" value="S4"/>
    <property type="match status" value="1"/>
</dbReference>
<dbReference type="PANTHER" id="PTHR21600">
    <property type="entry name" value="MITOCHONDRIAL RNA PSEUDOURIDINE SYNTHASE"/>
    <property type="match status" value="1"/>
</dbReference>
<dbReference type="InterPro" id="IPR006145">
    <property type="entry name" value="PsdUridine_synth_RsuA/RluA"/>
</dbReference>
<dbReference type="NCBIfam" id="TIGR00005">
    <property type="entry name" value="rluA_subfam"/>
    <property type="match status" value="1"/>
</dbReference>
<dbReference type="PATRIC" id="fig|1127483.3.peg.64"/>
<evidence type="ECO:0000256" key="8">
    <source>
        <dbReference type="ARBA" id="ARBA00043148"/>
    </source>
</evidence>
<dbReference type="SUPFAM" id="SSF55120">
    <property type="entry name" value="Pseudouridine synthase"/>
    <property type="match status" value="1"/>
</dbReference>
<organism evidence="13 14">
    <name type="scientific">Cupriavidus basilensis OR16</name>
    <dbReference type="NCBI Taxonomy" id="1127483"/>
    <lineage>
        <taxon>Bacteria</taxon>
        <taxon>Pseudomonadati</taxon>
        <taxon>Pseudomonadota</taxon>
        <taxon>Betaproteobacteria</taxon>
        <taxon>Burkholderiales</taxon>
        <taxon>Burkholderiaceae</taxon>
        <taxon>Cupriavidus</taxon>
    </lineage>
</organism>
<evidence type="ECO:0000256" key="6">
    <source>
        <dbReference type="ARBA" id="ARBA00042264"/>
    </source>
</evidence>